<evidence type="ECO:0000313" key="1">
    <source>
        <dbReference type="EMBL" id="WLQ34840.1"/>
    </source>
</evidence>
<accession>A0ABY9HK19</accession>
<reference evidence="1 2" key="1">
    <citation type="submission" date="2023-03" db="EMBL/GenBank/DDBJ databases">
        <title>Isolation and description of six Streptomyces strains from soil environments, able to metabolize different microbial glucans.</title>
        <authorList>
            <person name="Widen T."/>
            <person name="Larsbrink J."/>
        </authorList>
    </citation>
    <scope>NUCLEOTIDE SEQUENCE [LARGE SCALE GENOMIC DNA]</scope>
    <source>
        <strain evidence="1 2">Mut1</strain>
    </source>
</reference>
<keyword evidence="2" id="KW-1185">Reference proteome</keyword>
<dbReference type="RefSeq" id="WP_306055324.1">
    <property type="nucleotide sequence ID" value="NZ_CP120997.1"/>
</dbReference>
<name>A0ABY9HK19_9ACTN</name>
<protein>
    <submittedName>
        <fullName evidence="1">Uncharacterized protein</fullName>
    </submittedName>
</protein>
<sequence>MKATESNPHRLLAAEVLYLTARLEEAYEAQYMGDETFLTRQRIARLEGLLAALQGFPEVMNS</sequence>
<evidence type="ECO:0000313" key="2">
    <source>
        <dbReference type="Proteomes" id="UP001239522"/>
    </source>
</evidence>
<dbReference type="EMBL" id="CP120997">
    <property type="protein sequence ID" value="WLQ34840.1"/>
    <property type="molecule type" value="Genomic_DNA"/>
</dbReference>
<gene>
    <name evidence="1" type="ORF">P8A18_15970</name>
</gene>
<proteinExistence type="predicted"/>
<organism evidence="1 2">
    <name type="scientific">Streptomyces castrisilvae</name>
    <dbReference type="NCBI Taxonomy" id="3033811"/>
    <lineage>
        <taxon>Bacteria</taxon>
        <taxon>Bacillati</taxon>
        <taxon>Actinomycetota</taxon>
        <taxon>Actinomycetes</taxon>
        <taxon>Kitasatosporales</taxon>
        <taxon>Streptomycetaceae</taxon>
        <taxon>Streptomyces</taxon>
    </lineage>
</organism>
<dbReference type="Proteomes" id="UP001239522">
    <property type="component" value="Chromosome"/>
</dbReference>